<accession>A0A1Z5HRZ5</accession>
<protein>
    <submittedName>
        <fullName evidence="1">Uncharacterized protein</fullName>
    </submittedName>
</protein>
<dbReference type="Proteomes" id="UP000197032">
    <property type="component" value="Unassembled WGS sequence"/>
</dbReference>
<evidence type="ECO:0000313" key="1">
    <source>
        <dbReference type="EMBL" id="GAW92299.1"/>
    </source>
</evidence>
<evidence type="ECO:0000313" key="2">
    <source>
        <dbReference type="Proteomes" id="UP000197032"/>
    </source>
</evidence>
<dbReference type="AlphaFoldDB" id="A0A1Z5HRZ5"/>
<dbReference type="EMBL" id="BDGJ01000069">
    <property type="protein sequence ID" value="GAW92299.1"/>
    <property type="molecule type" value="Genomic_DNA"/>
</dbReference>
<proteinExistence type="predicted"/>
<organism evidence="1 2">
    <name type="scientific">Calderihabitans maritimus</name>
    <dbReference type="NCBI Taxonomy" id="1246530"/>
    <lineage>
        <taxon>Bacteria</taxon>
        <taxon>Bacillati</taxon>
        <taxon>Bacillota</taxon>
        <taxon>Clostridia</taxon>
        <taxon>Neomoorellales</taxon>
        <taxon>Calderihabitantaceae</taxon>
        <taxon>Calderihabitans</taxon>
    </lineage>
</organism>
<feature type="non-terminal residue" evidence="1">
    <location>
        <position position="26"/>
    </location>
</feature>
<name>A0A1Z5HRZ5_9FIRM</name>
<comment type="caution">
    <text evidence="1">The sequence shown here is derived from an EMBL/GenBank/DDBJ whole genome shotgun (WGS) entry which is preliminary data.</text>
</comment>
<reference evidence="2" key="1">
    <citation type="journal article" date="2017" name="Appl. Environ. Microbiol.">
        <title>Genomic analysis of Calderihabitans maritimus KKC1, a thermophilic hydrogenogenic carboxydotrophic bacterium isolated from marine sediment.</title>
        <authorList>
            <person name="Omae K."/>
            <person name="Yoneda Y."/>
            <person name="Fukuyama Y."/>
            <person name="Yoshida T."/>
            <person name="Sako Y."/>
        </authorList>
    </citation>
    <scope>NUCLEOTIDE SEQUENCE [LARGE SCALE GENOMIC DNA]</scope>
    <source>
        <strain evidence="2">KKC1</strain>
    </source>
</reference>
<sequence>MGKTLFVGIDIGSDTNVVRILNDTGE</sequence>
<gene>
    <name evidence="1" type="ORF">KKC1_14550</name>
</gene>
<keyword evidence="2" id="KW-1185">Reference proteome</keyword>